<keyword evidence="2" id="KW-1185">Reference proteome</keyword>
<dbReference type="Proteomes" id="UP000499080">
    <property type="component" value="Unassembled WGS sequence"/>
</dbReference>
<dbReference type="AlphaFoldDB" id="A0A4Y2RST2"/>
<protein>
    <submittedName>
        <fullName evidence="1">Uncharacterized protein</fullName>
    </submittedName>
</protein>
<evidence type="ECO:0000313" key="1">
    <source>
        <dbReference type="EMBL" id="GBN77965.1"/>
    </source>
</evidence>
<evidence type="ECO:0000313" key="2">
    <source>
        <dbReference type="Proteomes" id="UP000499080"/>
    </source>
</evidence>
<reference evidence="1 2" key="1">
    <citation type="journal article" date="2019" name="Sci. Rep.">
        <title>Orb-weaving spider Araneus ventricosus genome elucidates the spidroin gene catalogue.</title>
        <authorList>
            <person name="Kono N."/>
            <person name="Nakamura H."/>
            <person name="Ohtoshi R."/>
            <person name="Moran D.A.P."/>
            <person name="Shinohara A."/>
            <person name="Yoshida Y."/>
            <person name="Fujiwara M."/>
            <person name="Mori M."/>
            <person name="Tomita M."/>
            <person name="Arakawa K."/>
        </authorList>
    </citation>
    <scope>NUCLEOTIDE SEQUENCE [LARGE SCALE GENOMIC DNA]</scope>
</reference>
<proteinExistence type="predicted"/>
<sequence>MWFAGAGNVRRKNCGSQVWVMCGGKTKARRSVWSCLTGVDNEWSENCGSKEGVMRGVKTVASRSGQCVDCKLWLAGVGNAWHKNSGSQQREMCRMKTMNHGIGQCGYWSVCNVHCGVQQCVGFEYASWRRAMCGV</sequence>
<name>A0A4Y2RST2_ARAVE</name>
<dbReference type="EMBL" id="BGPR01017997">
    <property type="protein sequence ID" value="GBN77965.1"/>
    <property type="molecule type" value="Genomic_DNA"/>
</dbReference>
<accession>A0A4Y2RST2</accession>
<comment type="caution">
    <text evidence="1">The sequence shown here is derived from an EMBL/GenBank/DDBJ whole genome shotgun (WGS) entry which is preliminary data.</text>
</comment>
<gene>
    <name evidence="1" type="ORF">AVEN_256708_1</name>
</gene>
<organism evidence="1 2">
    <name type="scientific">Araneus ventricosus</name>
    <name type="common">Orbweaver spider</name>
    <name type="synonym">Epeira ventricosa</name>
    <dbReference type="NCBI Taxonomy" id="182803"/>
    <lineage>
        <taxon>Eukaryota</taxon>
        <taxon>Metazoa</taxon>
        <taxon>Ecdysozoa</taxon>
        <taxon>Arthropoda</taxon>
        <taxon>Chelicerata</taxon>
        <taxon>Arachnida</taxon>
        <taxon>Araneae</taxon>
        <taxon>Araneomorphae</taxon>
        <taxon>Entelegynae</taxon>
        <taxon>Araneoidea</taxon>
        <taxon>Araneidae</taxon>
        <taxon>Araneus</taxon>
    </lineage>
</organism>